<accession>A0AAQ3WLL1</accession>
<dbReference type="Gene3D" id="1.20.58.1040">
    <property type="match status" value="2"/>
</dbReference>
<gene>
    <name evidence="9" type="ORF">U9M48_015478</name>
</gene>
<dbReference type="InterPro" id="IPR044965">
    <property type="entry name" value="Glyco_hydro_17_plant"/>
</dbReference>
<evidence type="ECO:0000256" key="7">
    <source>
        <dbReference type="SAM" id="MobiDB-lite"/>
    </source>
</evidence>
<sequence length="762" mass="80708">MVANDLPDPASVVQLLKQNGITMVRIYDANATVLASLANTGIKVMVMVPNENIAAAASDPSYALQWARSNVAAHYPATKIHGVSVGNEVFDSRPDLNSDLVPAMANIQKALAQLGLADAVKVSTPVAFSAVTDSYPPSSGRFRDDIAQSVMKPMLDFLQRTGSYLTINIYPFLAYAGDPDHISLDYALGNSYRPPARRRHLLADSSDNSGVTDDNTGLVYYSMLDAQLDATYYAMDALGFPSLESSVGETGHPSAGGGKKPKGKKPPHGGRGRLMAGDDDGYYPPVATVANAHAYVNNVINRVLSGNTGTPHRPDADMDVYIFALFNENKKGSGADDTEQHFGLFYPNETKVYEFDFRHSSGGGGGGGGGGGMKPSWCVANAAVGDSRLQAALDYACGHGADCSAIQPGASCYEPNTKLAHASYAFNDYYQRKGRTKGSCDFSGAANVVYQQPAVSTVCSLIHVPFRSIDSCSGSGSAAKASWCVANTAVGDARLQAALDYACGNGADCSAIQPGATCFEPNTKAAHASYAFNSYYQRKGRASGTCDFSGAASVVYQEPTGTCQATSSWCVANAAVGDARLQAALDYACGHGADCSAIQPGAACFEPNTKAAHASHAVNSYYQRNHRATGTPPSSGRFKDDIAQQVMRPMLDFLHQTGSFLSMNMYPFLAYMEHPEMGFDYAMGNGKAAPVTDRTSGLRYTSLLDAQLDATYYAMEALGFPGVSLKQTEHGWASGGRRNNGRPLTPLEAEAATKDKAQAYMT</sequence>
<keyword evidence="2" id="KW-0732">Signal</keyword>
<evidence type="ECO:0000313" key="10">
    <source>
        <dbReference type="Proteomes" id="UP001341281"/>
    </source>
</evidence>
<comment type="similarity">
    <text evidence="1 6">Belongs to the glycosyl hydrolase 17 family.</text>
</comment>
<protein>
    <recommendedName>
        <fullName evidence="8">X8 domain-containing protein</fullName>
    </recommendedName>
</protein>
<feature type="compositionally biased region" description="Basic residues" evidence="7">
    <location>
        <begin position="259"/>
        <end position="271"/>
    </location>
</feature>
<evidence type="ECO:0000256" key="3">
    <source>
        <dbReference type="ARBA" id="ARBA00022801"/>
    </source>
</evidence>
<dbReference type="InterPro" id="IPR017853">
    <property type="entry name" value="GH"/>
</dbReference>
<organism evidence="9 10">
    <name type="scientific">Paspalum notatum var. saurae</name>
    <dbReference type="NCBI Taxonomy" id="547442"/>
    <lineage>
        <taxon>Eukaryota</taxon>
        <taxon>Viridiplantae</taxon>
        <taxon>Streptophyta</taxon>
        <taxon>Embryophyta</taxon>
        <taxon>Tracheophyta</taxon>
        <taxon>Spermatophyta</taxon>
        <taxon>Magnoliopsida</taxon>
        <taxon>Liliopsida</taxon>
        <taxon>Poales</taxon>
        <taxon>Poaceae</taxon>
        <taxon>PACMAD clade</taxon>
        <taxon>Panicoideae</taxon>
        <taxon>Andropogonodae</taxon>
        <taxon>Paspaleae</taxon>
        <taxon>Paspalinae</taxon>
        <taxon>Paspalum</taxon>
    </lineage>
</organism>
<keyword evidence="5" id="KW-0326">Glycosidase</keyword>
<evidence type="ECO:0000256" key="1">
    <source>
        <dbReference type="ARBA" id="ARBA00008773"/>
    </source>
</evidence>
<dbReference type="InterPro" id="IPR012946">
    <property type="entry name" value="X8"/>
</dbReference>
<feature type="domain" description="X8" evidence="8">
    <location>
        <begin position="482"/>
        <end position="565"/>
    </location>
</feature>
<dbReference type="GO" id="GO:0004553">
    <property type="term" value="F:hydrolase activity, hydrolyzing O-glycosyl compounds"/>
    <property type="evidence" value="ECO:0007669"/>
    <property type="project" value="InterPro"/>
</dbReference>
<dbReference type="Pfam" id="PF07983">
    <property type="entry name" value="X8"/>
    <property type="match status" value="3"/>
</dbReference>
<dbReference type="Proteomes" id="UP001341281">
    <property type="component" value="Chromosome 03"/>
</dbReference>
<feature type="region of interest" description="Disordered" evidence="7">
    <location>
        <begin position="730"/>
        <end position="762"/>
    </location>
</feature>
<keyword evidence="4" id="KW-1015">Disulfide bond</keyword>
<feature type="domain" description="X8" evidence="8">
    <location>
        <begin position="376"/>
        <end position="461"/>
    </location>
</feature>
<feature type="region of interest" description="Disordered" evidence="7">
    <location>
        <begin position="246"/>
        <end position="277"/>
    </location>
</feature>
<evidence type="ECO:0000256" key="4">
    <source>
        <dbReference type="ARBA" id="ARBA00023157"/>
    </source>
</evidence>
<evidence type="ECO:0000256" key="6">
    <source>
        <dbReference type="RuleBase" id="RU004335"/>
    </source>
</evidence>
<evidence type="ECO:0000259" key="8">
    <source>
        <dbReference type="SMART" id="SM00768"/>
    </source>
</evidence>
<dbReference type="Gene3D" id="3.20.20.80">
    <property type="entry name" value="Glycosidases"/>
    <property type="match status" value="2"/>
</dbReference>
<feature type="domain" description="X8" evidence="8">
    <location>
        <begin position="568"/>
        <end position="638"/>
    </location>
</feature>
<dbReference type="PANTHER" id="PTHR32227">
    <property type="entry name" value="GLUCAN ENDO-1,3-BETA-GLUCOSIDASE BG1-RELATED-RELATED"/>
    <property type="match status" value="1"/>
</dbReference>
<evidence type="ECO:0000256" key="5">
    <source>
        <dbReference type="ARBA" id="ARBA00023295"/>
    </source>
</evidence>
<dbReference type="EMBL" id="CP144747">
    <property type="protein sequence ID" value="WVZ66222.1"/>
    <property type="molecule type" value="Genomic_DNA"/>
</dbReference>
<dbReference type="InterPro" id="IPR000490">
    <property type="entry name" value="Glyco_hydro_17"/>
</dbReference>
<dbReference type="SMART" id="SM00768">
    <property type="entry name" value="X8"/>
    <property type="match status" value="3"/>
</dbReference>
<dbReference type="Pfam" id="PF00332">
    <property type="entry name" value="Glyco_hydro_17"/>
    <property type="match status" value="3"/>
</dbReference>
<proteinExistence type="inferred from homology"/>
<dbReference type="SUPFAM" id="SSF51445">
    <property type="entry name" value="(Trans)glycosidases"/>
    <property type="match status" value="2"/>
</dbReference>
<dbReference type="FunFam" id="1.20.58.1040:FF:000004">
    <property type="entry name" value="O-Glycosyl hydrolase family 17 protein"/>
    <property type="match status" value="2"/>
</dbReference>
<evidence type="ECO:0000313" key="9">
    <source>
        <dbReference type="EMBL" id="WVZ66222.1"/>
    </source>
</evidence>
<dbReference type="AlphaFoldDB" id="A0AAQ3WLL1"/>
<keyword evidence="3" id="KW-0378">Hydrolase</keyword>
<reference evidence="9 10" key="1">
    <citation type="submission" date="2024-02" db="EMBL/GenBank/DDBJ databases">
        <title>High-quality chromosome-scale genome assembly of Pensacola bahiagrass (Paspalum notatum Flugge var. saurae).</title>
        <authorList>
            <person name="Vega J.M."/>
            <person name="Podio M."/>
            <person name="Orjuela J."/>
            <person name="Siena L.A."/>
            <person name="Pessino S.C."/>
            <person name="Combes M.C."/>
            <person name="Mariac C."/>
            <person name="Albertini E."/>
            <person name="Pupilli F."/>
            <person name="Ortiz J.P.A."/>
            <person name="Leblanc O."/>
        </authorList>
    </citation>
    <scope>NUCLEOTIDE SEQUENCE [LARGE SCALE GENOMIC DNA]</scope>
    <source>
        <strain evidence="9">R1</strain>
        <tissue evidence="9">Leaf</tissue>
    </source>
</reference>
<keyword evidence="10" id="KW-1185">Reference proteome</keyword>
<evidence type="ECO:0000256" key="2">
    <source>
        <dbReference type="ARBA" id="ARBA00022729"/>
    </source>
</evidence>
<feature type="compositionally biased region" description="Basic and acidic residues" evidence="7">
    <location>
        <begin position="751"/>
        <end position="762"/>
    </location>
</feature>
<dbReference type="GO" id="GO:0005975">
    <property type="term" value="P:carbohydrate metabolic process"/>
    <property type="evidence" value="ECO:0007669"/>
    <property type="project" value="InterPro"/>
</dbReference>
<name>A0AAQ3WLL1_PASNO</name>